<name>A0A9W3TJD0_BACTU</name>
<keyword evidence="1" id="KW-0614">Plasmid</keyword>
<dbReference type="AlphaFoldDB" id="A0A9W3TJD0"/>
<geneLocation type="plasmid" evidence="1 2">
    <name>unnamed1</name>
</geneLocation>
<accession>A0A9W3TJD0</accession>
<dbReference type="EMBL" id="CP020003">
    <property type="protein sequence ID" value="AQY42332.1"/>
    <property type="molecule type" value="Genomic_DNA"/>
</dbReference>
<organism evidence="1 2">
    <name type="scientific">Bacillus thuringiensis</name>
    <dbReference type="NCBI Taxonomy" id="1428"/>
    <lineage>
        <taxon>Bacteria</taxon>
        <taxon>Bacillati</taxon>
        <taxon>Bacillota</taxon>
        <taxon>Bacilli</taxon>
        <taxon>Bacillales</taxon>
        <taxon>Bacillaceae</taxon>
        <taxon>Bacillus</taxon>
        <taxon>Bacillus cereus group</taxon>
    </lineage>
</organism>
<evidence type="ECO:0000313" key="2">
    <source>
        <dbReference type="Proteomes" id="UP000191057"/>
    </source>
</evidence>
<proteinExistence type="predicted"/>
<sequence length="67" mass="7499">MSLSTEIINQSMSKLGGQLALYFGLPIIFIAILAIIVCKYFDGYFTRQFFGIAAACIFVGWCVYVFN</sequence>
<reference evidence="1 2" key="1">
    <citation type="submission" date="2017-03" db="EMBL/GenBank/DDBJ databases">
        <title>Complete genome sequence of Bacillus thuringiensis L-7601, a novel melanin producing strain.</title>
        <authorList>
            <person name="Cai J."/>
            <person name="Cao Z."/>
            <person name="Tan T."/>
        </authorList>
    </citation>
    <scope>NUCLEOTIDE SEQUENCE [LARGE SCALE GENOMIC DNA]</scope>
    <source>
        <strain evidence="1 2">L-7601</strain>
        <plasmid evidence="1 2">unnamed1</plasmid>
    </source>
</reference>
<evidence type="ECO:0000313" key="1">
    <source>
        <dbReference type="EMBL" id="AQY42332.1"/>
    </source>
</evidence>
<gene>
    <name evidence="1" type="ORF">B4918_30985</name>
</gene>
<protein>
    <submittedName>
        <fullName evidence="1">Uncharacterized protein</fullName>
    </submittedName>
</protein>
<dbReference type="Proteomes" id="UP000191057">
    <property type="component" value="Plasmid unnamed1"/>
</dbReference>